<dbReference type="FunCoup" id="K0KBC2">
    <property type="interactions" value="25"/>
</dbReference>
<protein>
    <recommendedName>
        <fullName evidence="3">LisH domain-containing protein</fullName>
    </recommendedName>
</protein>
<keyword evidence="2" id="KW-1185">Reference proteome</keyword>
<comment type="caution">
    <text evidence="1">The sequence shown here is derived from an EMBL/GenBank/DDBJ whole genome shotgun (WGS) entry which is preliminary data.</text>
</comment>
<dbReference type="STRING" id="1206466.K0KBC2"/>
<accession>K0KBC2</accession>
<evidence type="ECO:0000313" key="2">
    <source>
        <dbReference type="Proteomes" id="UP000009328"/>
    </source>
</evidence>
<dbReference type="SUPFAM" id="SSF50978">
    <property type="entry name" value="WD40 repeat-like"/>
    <property type="match status" value="1"/>
</dbReference>
<dbReference type="EMBL" id="CAIF01000040">
    <property type="protein sequence ID" value="CCH42300.1"/>
    <property type="molecule type" value="Genomic_DNA"/>
</dbReference>
<dbReference type="eggNOG" id="ENOG502RZPK">
    <property type="taxonomic scope" value="Eukaryota"/>
</dbReference>
<evidence type="ECO:0008006" key="3">
    <source>
        <dbReference type="Google" id="ProtNLM"/>
    </source>
</evidence>
<dbReference type="PROSITE" id="PS50896">
    <property type="entry name" value="LISH"/>
    <property type="match status" value="1"/>
</dbReference>
<dbReference type="InParanoid" id="K0KBC2"/>
<dbReference type="Gene3D" id="2.130.10.10">
    <property type="entry name" value="YVTN repeat-like/Quinoprotein amine dehydrogenase"/>
    <property type="match status" value="1"/>
</dbReference>
<dbReference type="AlphaFoldDB" id="K0KBC2"/>
<evidence type="ECO:0000313" key="1">
    <source>
        <dbReference type="EMBL" id="CCH42300.1"/>
    </source>
</evidence>
<dbReference type="InterPro" id="IPR015943">
    <property type="entry name" value="WD40/YVTN_repeat-like_dom_sf"/>
</dbReference>
<name>K0KBC2_WICCF</name>
<sequence length="443" mass="50340">MSTTELLIADYLKRHGLTSTLKQFENEAGFTHQDVNYETLETIVQDKIKFIEHHEITPQKKVNDLVENANLFSKLSLDDDVHSINPKELTDFKALVIHISQGELIIQSEKYNVLIITSNDKSTIIWDISNSKILFKFFGLHPSVGKCAYPINNSNKFISCGMDGKAKLFKLESLVDEPILINEVQLHRRLITDIKIWKNPNNQDELYIFSIGWDGFLNASIINNDEIILKSQFKLLSNPTTLAIGTKDQNPIIFITRLDSTQLFTFTYKNDRLWEILRISLNDAEFSSHGFTPMSISLSNDIITNDTLIAIGTSHIPYMRIIITKIPELELGNIDLNQSLEQQLSSVPITRGQILGNYNSLAPQDKFSQSLINWKLNSKSNIWIGSDDGCLKLLNLHNGEILLNLSKGHNGNRIKSFINVLENDKEVLFTSGIDKKLNYWSSS</sequence>
<organism evidence="1 2">
    <name type="scientific">Wickerhamomyces ciferrii (strain ATCC 14091 / BCRC 22168 / CBS 111 / JCM 3599 / NBRC 0793 / NRRL Y-1031 F-60-10)</name>
    <name type="common">Yeast</name>
    <name type="synonym">Pichia ciferrii</name>
    <dbReference type="NCBI Taxonomy" id="1206466"/>
    <lineage>
        <taxon>Eukaryota</taxon>
        <taxon>Fungi</taxon>
        <taxon>Dikarya</taxon>
        <taxon>Ascomycota</taxon>
        <taxon>Saccharomycotina</taxon>
        <taxon>Saccharomycetes</taxon>
        <taxon>Phaffomycetales</taxon>
        <taxon>Wickerhamomycetaceae</taxon>
        <taxon>Wickerhamomyces</taxon>
    </lineage>
</organism>
<gene>
    <name evidence="1" type="ORF">BN7_1844</name>
</gene>
<dbReference type="Proteomes" id="UP000009328">
    <property type="component" value="Unassembled WGS sequence"/>
</dbReference>
<reference evidence="1 2" key="1">
    <citation type="journal article" date="2012" name="Eukaryot. Cell">
        <title>Draft genome sequence of Wickerhamomyces ciferrii NRRL Y-1031 F-60-10.</title>
        <authorList>
            <person name="Schneider J."/>
            <person name="Andrea H."/>
            <person name="Blom J."/>
            <person name="Jaenicke S."/>
            <person name="Ruckert C."/>
            <person name="Schorsch C."/>
            <person name="Szczepanowski R."/>
            <person name="Farwick M."/>
            <person name="Goesmann A."/>
            <person name="Puhler A."/>
            <person name="Schaffer S."/>
            <person name="Tauch A."/>
            <person name="Kohler T."/>
            <person name="Brinkrolf K."/>
        </authorList>
    </citation>
    <scope>NUCLEOTIDE SEQUENCE [LARGE SCALE GENOMIC DNA]</scope>
    <source>
        <strain evidence="2">ATCC 14091 / BCRC 22168 / CBS 111 / JCM 3599 / NBRC 0793 / NRRL Y-1031 F-60-10</strain>
    </source>
</reference>
<dbReference type="InterPro" id="IPR006594">
    <property type="entry name" value="LisH"/>
</dbReference>
<dbReference type="InterPro" id="IPR036322">
    <property type="entry name" value="WD40_repeat_dom_sf"/>
</dbReference>
<proteinExistence type="predicted"/>
<dbReference type="HOGENOM" id="CLU_665828_0_0_1"/>